<dbReference type="EMBL" id="JARYMX010000004">
    <property type="protein sequence ID" value="KAJ9552440.1"/>
    <property type="molecule type" value="Genomic_DNA"/>
</dbReference>
<keyword evidence="3" id="KW-0964">Secreted</keyword>
<evidence type="ECO:0000256" key="3">
    <source>
        <dbReference type="ARBA" id="ARBA00022525"/>
    </source>
</evidence>
<comment type="similarity">
    <text evidence="2 11">Belongs to the peptidase S10 family.</text>
</comment>
<sequence length="476" mass="51917">MNKVIAAFCFLALFGLSNADIQANKLFDLLKTKTSNNQPVGDTLSVLEDANDEYSPVYVGPQEGMAQLDKISTLPGQPEGVNFDQYSGYVTVNPTAGRALFYYFVESPTDSSTKPLVLWLNGGPGCSSMIGAMAELGPFRINSDGETLFRNNYGWNNVANVLFLESPAGVGFSYSNTSSDYDNAGDKNTEDDAYIFIVNWLERFPQYKTRDFYITGESYAGHYVPQLAYKILLNNKNTNQTVINIKGIAIGNAWIDDVTNLKGLMRWEISIYTISIYAPICLNPDQRTASGTGSINIFDPCWQSILISYLNNSAVQKAFHVKPTSWDVCSDVLTSWNDSADTVLPIINGDIDAEAPITSSRYSINTLNLPIETAWRPWYLNKEVGGYLEAYKGLLLITVRGAGHMVPSYQPQRALALFSSFLGGTLPPTSPSVALFGFARAPSADSAGCATQQACGLEGSGILPPSLPPSRQIDDC</sequence>
<dbReference type="PROSITE" id="PS00560">
    <property type="entry name" value="CARBOXYPEPT_SER_HIS"/>
    <property type="match status" value="1"/>
</dbReference>
<dbReference type="FunFam" id="3.40.50.11320:FF:000002">
    <property type="entry name" value="Carboxypeptidase"/>
    <property type="match status" value="1"/>
</dbReference>
<reference evidence="12" key="1">
    <citation type="submission" date="2023-03" db="EMBL/GenBank/DDBJ databases">
        <title>Chromosome-scale reference genome and RAD-based genetic map of yellow starthistle (Centaurea solstitialis) reveal putative structural variation and QTLs associated with invader traits.</title>
        <authorList>
            <person name="Reatini B."/>
            <person name="Cang F.A."/>
            <person name="Jiang Q."/>
            <person name="Mckibben M.T.W."/>
            <person name="Barker M.S."/>
            <person name="Rieseberg L.H."/>
            <person name="Dlugosch K.M."/>
        </authorList>
    </citation>
    <scope>NUCLEOTIDE SEQUENCE</scope>
    <source>
        <strain evidence="12">CAN-66</strain>
        <tissue evidence="12">Leaf</tissue>
    </source>
</reference>
<keyword evidence="7 11" id="KW-0378">Hydrolase</keyword>
<evidence type="ECO:0000256" key="8">
    <source>
        <dbReference type="ARBA" id="ARBA00023157"/>
    </source>
</evidence>
<proteinExistence type="inferred from homology"/>
<evidence type="ECO:0000256" key="4">
    <source>
        <dbReference type="ARBA" id="ARBA00022645"/>
    </source>
</evidence>
<dbReference type="PANTHER" id="PTHR11802">
    <property type="entry name" value="SERINE PROTEASE FAMILY S10 SERINE CARBOXYPEPTIDASE"/>
    <property type="match status" value="1"/>
</dbReference>
<dbReference type="EC" id="3.4.16.-" evidence="11"/>
<name>A0AA38WHH2_9ASTR</name>
<dbReference type="Gene3D" id="6.10.250.940">
    <property type="match status" value="1"/>
</dbReference>
<dbReference type="InterPro" id="IPR029058">
    <property type="entry name" value="AB_hydrolase_fold"/>
</dbReference>
<evidence type="ECO:0000256" key="7">
    <source>
        <dbReference type="ARBA" id="ARBA00022801"/>
    </source>
</evidence>
<evidence type="ECO:0000313" key="13">
    <source>
        <dbReference type="Proteomes" id="UP001172457"/>
    </source>
</evidence>
<gene>
    <name evidence="12" type="ORF">OSB04_016485</name>
</gene>
<feature type="chain" id="PRO_5041480470" description="Carboxypeptidase" evidence="11">
    <location>
        <begin position="20"/>
        <end position="476"/>
    </location>
</feature>
<feature type="signal peptide" evidence="11">
    <location>
        <begin position="1"/>
        <end position="19"/>
    </location>
</feature>
<dbReference type="GO" id="GO:0005576">
    <property type="term" value="C:extracellular region"/>
    <property type="evidence" value="ECO:0007669"/>
    <property type="project" value="UniProtKB-SubCell"/>
</dbReference>
<evidence type="ECO:0000313" key="12">
    <source>
        <dbReference type="EMBL" id="KAJ9552440.1"/>
    </source>
</evidence>
<dbReference type="Proteomes" id="UP001172457">
    <property type="component" value="Chromosome 4"/>
</dbReference>
<dbReference type="SUPFAM" id="SSF53474">
    <property type="entry name" value="alpha/beta-Hydrolases"/>
    <property type="match status" value="1"/>
</dbReference>
<dbReference type="PROSITE" id="PS00131">
    <property type="entry name" value="CARBOXYPEPT_SER_SER"/>
    <property type="match status" value="1"/>
</dbReference>
<keyword evidence="13" id="KW-1185">Reference proteome</keyword>
<dbReference type="InterPro" id="IPR001563">
    <property type="entry name" value="Peptidase_S10"/>
</dbReference>
<organism evidence="12 13">
    <name type="scientific">Centaurea solstitialis</name>
    <name type="common">yellow star-thistle</name>
    <dbReference type="NCBI Taxonomy" id="347529"/>
    <lineage>
        <taxon>Eukaryota</taxon>
        <taxon>Viridiplantae</taxon>
        <taxon>Streptophyta</taxon>
        <taxon>Embryophyta</taxon>
        <taxon>Tracheophyta</taxon>
        <taxon>Spermatophyta</taxon>
        <taxon>Magnoliopsida</taxon>
        <taxon>eudicotyledons</taxon>
        <taxon>Gunneridae</taxon>
        <taxon>Pentapetalae</taxon>
        <taxon>asterids</taxon>
        <taxon>campanulids</taxon>
        <taxon>Asterales</taxon>
        <taxon>Asteraceae</taxon>
        <taxon>Carduoideae</taxon>
        <taxon>Cardueae</taxon>
        <taxon>Centaureinae</taxon>
        <taxon>Centaurea</taxon>
    </lineage>
</organism>
<dbReference type="Gene3D" id="3.40.50.11320">
    <property type="match status" value="1"/>
</dbReference>
<dbReference type="InterPro" id="IPR033124">
    <property type="entry name" value="Ser_caboxypep_his_AS"/>
</dbReference>
<dbReference type="PRINTS" id="PR00724">
    <property type="entry name" value="CRBOXYPTASEC"/>
</dbReference>
<protein>
    <recommendedName>
        <fullName evidence="11">Carboxypeptidase</fullName>
        <ecNumber evidence="11">3.4.16.-</ecNumber>
    </recommendedName>
</protein>
<keyword evidence="6 11" id="KW-0732">Signal</keyword>
<dbReference type="GO" id="GO:0006508">
    <property type="term" value="P:proteolysis"/>
    <property type="evidence" value="ECO:0007669"/>
    <property type="project" value="UniProtKB-KW"/>
</dbReference>
<dbReference type="Pfam" id="PF00450">
    <property type="entry name" value="Peptidase_S10"/>
    <property type="match status" value="2"/>
</dbReference>
<comment type="caution">
    <text evidence="12">The sequence shown here is derived from an EMBL/GenBank/DDBJ whole genome shotgun (WGS) entry which is preliminary data.</text>
</comment>
<evidence type="ECO:0000256" key="6">
    <source>
        <dbReference type="ARBA" id="ARBA00022729"/>
    </source>
</evidence>
<evidence type="ECO:0000256" key="9">
    <source>
        <dbReference type="ARBA" id="ARBA00023180"/>
    </source>
</evidence>
<dbReference type="GO" id="GO:0004185">
    <property type="term" value="F:serine-type carboxypeptidase activity"/>
    <property type="evidence" value="ECO:0007669"/>
    <property type="project" value="UniProtKB-UniRule"/>
</dbReference>
<dbReference type="PANTHER" id="PTHR11802:SF511">
    <property type="entry name" value="CARBOXYPEPTIDASE"/>
    <property type="match status" value="1"/>
</dbReference>
<evidence type="ECO:0000256" key="5">
    <source>
        <dbReference type="ARBA" id="ARBA00022670"/>
    </source>
</evidence>
<evidence type="ECO:0000256" key="1">
    <source>
        <dbReference type="ARBA" id="ARBA00004613"/>
    </source>
</evidence>
<keyword evidence="5 11" id="KW-0645">Protease</keyword>
<evidence type="ECO:0000256" key="10">
    <source>
        <dbReference type="ARBA" id="ARBA00037399"/>
    </source>
</evidence>
<evidence type="ECO:0000256" key="11">
    <source>
        <dbReference type="RuleBase" id="RU361156"/>
    </source>
</evidence>
<comment type="subcellular location">
    <subcellularLocation>
        <location evidence="1">Secreted</location>
    </subcellularLocation>
</comment>
<accession>A0AA38WHH2</accession>
<dbReference type="Gene3D" id="3.40.50.1820">
    <property type="entry name" value="alpha/beta hydrolase"/>
    <property type="match status" value="1"/>
</dbReference>
<keyword evidence="4 11" id="KW-0121">Carboxypeptidase</keyword>
<dbReference type="GO" id="GO:0005773">
    <property type="term" value="C:vacuole"/>
    <property type="evidence" value="ECO:0007669"/>
    <property type="project" value="TreeGrafter"/>
</dbReference>
<dbReference type="AlphaFoldDB" id="A0AA38WHH2"/>
<keyword evidence="8" id="KW-1015">Disulfide bond</keyword>
<keyword evidence="9" id="KW-0325">Glycoprotein</keyword>
<dbReference type="FunFam" id="3.40.50.1820:FF:000211">
    <property type="entry name" value="Carboxypeptidase"/>
    <property type="match status" value="1"/>
</dbReference>
<evidence type="ECO:0000256" key="2">
    <source>
        <dbReference type="ARBA" id="ARBA00009431"/>
    </source>
</evidence>
<dbReference type="InterPro" id="IPR018202">
    <property type="entry name" value="Ser_caboxypep_ser_AS"/>
</dbReference>
<comment type="function">
    <text evidence="10">Probable carboxypeptidase.</text>
</comment>